<protein>
    <recommendedName>
        <fullName evidence="1">EFHB C-terminal EF-hand domain-containing protein</fullName>
    </recommendedName>
</protein>
<evidence type="ECO:0000313" key="2">
    <source>
        <dbReference type="EMBL" id="KAK4880741.1"/>
    </source>
</evidence>
<dbReference type="InterPro" id="IPR057428">
    <property type="entry name" value="EFHB_EF-hand_C"/>
</dbReference>
<name>A0AAN7S9X3_9COLE</name>
<gene>
    <name evidence="2" type="ORF">RN001_008887</name>
</gene>
<dbReference type="SUPFAM" id="SSF47473">
    <property type="entry name" value="EF-hand"/>
    <property type="match status" value="1"/>
</dbReference>
<feature type="domain" description="EFHB C-terminal EF-hand" evidence="1">
    <location>
        <begin position="427"/>
        <end position="498"/>
    </location>
</feature>
<keyword evidence="3" id="KW-1185">Reference proteome</keyword>
<dbReference type="InterPro" id="IPR011992">
    <property type="entry name" value="EF-hand-dom_pair"/>
</dbReference>
<evidence type="ECO:0000259" key="1">
    <source>
        <dbReference type="Pfam" id="PF25325"/>
    </source>
</evidence>
<dbReference type="EMBL" id="JARPUR010000003">
    <property type="protein sequence ID" value="KAK4880741.1"/>
    <property type="molecule type" value="Genomic_DNA"/>
</dbReference>
<proteinExistence type="predicted"/>
<sequence>MSGNYGKFIDRNPMICAAGKVFGNVEDTAAACLKDYRLQHEVDALMHDAGIFKDPPFKYKLPKLENYRHPGTNTESRPCLRPEVQTRYQTLINDLKETAYDSYWNKTNKPRDPIPAIPAKIVVNPPKTTYEVLWDSQVGHDMYIKSHNDYNPGEMKNRHYYQPAFKPNKRYGGTLINDPRGIWIRCVCNWCNTKPISSVNTIQADTVARTHHQLGKVFAPVKNIEVVPKGHMFGKSRKECYGVGDLLKDANVPMCLFKRDFHQWMSYLNQLRIYLKKRFNKFDFNFFDFQNHILHYDTELTGWVPLENFYNVCKCYGVKYEYSSLEPFFEFCGGIHEDKINYRDFIYLADINKSVPEIIKIDDIPEGNKYYITIAQSDNCSFLVADNSKMRAAGVPSVRYDRLYAVVPKNGCRADLESLSEETTVEGVISPNIYTVYGLTYRDFFMPRTPKIIRKIFENIGYEFPDDTFEKLWKIGIERDKTGAVCVETFKKLLNETVASSKLIVTDPCY</sequence>
<organism evidence="2 3">
    <name type="scientific">Aquatica leii</name>
    <dbReference type="NCBI Taxonomy" id="1421715"/>
    <lineage>
        <taxon>Eukaryota</taxon>
        <taxon>Metazoa</taxon>
        <taxon>Ecdysozoa</taxon>
        <taxon>Arthropoda</taxon>
        <taxon>Hexapoda</taxon>
        <taxon>Insecta</taxon>
        <taxon>Pterygota</taxon>
        <taxon>Neoptera</taxon>
        <taxon>Endopterygota</taxon>
        <taxon>Coleoptera</taxon>
        <taxon>Polyphaga</taxon>
        <taxon>Elateriformia</taxon>
        <taxon>Elateroidea</taxon>
        <taxon>Lampyridae</taxon>
        <taxon>Luciolinae</taxon>
        <taxon>Aquatica</taxon>
    </lineage>
</organism>
<accession>A0AAN7S9X3</accession>
<dbReference type="Proteomes" id="UP001353858">
    <property type="component" value="Unassembled WGS sequence"/>
</dbReference>
<dbReference type="Pfam" id="PF25325">
    <property type="entry name" value="EF-hand_EFHB_C"/>
    <property type="match status" value="1"/>
</dbReference>
<comment type="caution">
    <text evidence="2">The sequence shown here is derived from an EMBL/GenBank/DDBJ whole genome shotgun (WGS) entry which is preliminary data.</text>
</comment>
<evidence type="ECO:0000313" key="3">
    <source>
        <dbReference type="Proteomes" id="UP001353858"/>
    </source>
</evidence>
<dbReference type="AlphaFoldDB" id="A0AAN7S9X3"/>
<reference evidence="3" key="1">
    <citation type="submission" date="2023-01" db="EMBL/GenBank/DDBJ databases">
        <title>Key to firefly adult light organ development and bioluminescence: homeobox transcription factors regulate luciferase expression and transportation to peroxisome.</title>
        <authorList>
            <person name="Fu X."/>
        </authorList>
    </citation>
    <scope>NUCLEOTIDE SEQUENCE [LARGE SCALE GENOMIC DNA]</scope>
</reference>